<dbReference type="SUPFAM" id="SSF54403">
    <property type="entry name" value="Cystatin/monellin"/>
    <property type="match status" value="1"/>
</dbReference>
<dbReference type="GO" id="GO:0004869">
    <property type="term" value="F:cysteine-type endopeptidase inhibitor activity"/>
    <property type="evidence" value="ECO:0007669"/>
    <property type="project" value="UniProtKB-KW"/>
</dbReference>
<gene>
    <name evidence="4" type="ORF">PVL29_009542</name>
</gene>
<proteinExistence type="predicted"/>
<dbReference type="EMBL" id="JARBHA010000008">
    <property type="protein sequence ID" value="KAJ9693627.1"/>
    <property type="molecule type" value="Genomic_DNA"/>
</dbReference>
<dbReference type="Gene3D" id="3.10.450.10">
    <property type="match status" value="1"/>
</dbReference>
<evidence type="ECO:0000256" key="1">
    <source>
        <dbReference type="ARBA" id="ARBA00022690"/>
    </source>
</evidence>
<dbReference type="InterPro" id="IPR000010">
    <property type="entry name" value="Cystatin_dom"/>
</dbReference>
<protein>
    <recommendedName>
        <fullName evidence="6">Cystatin domain-containing protein</fullName>
    </recommendedName>
</protein>
<sequence>MPPPQKPIQKPQLGQVSTGRRRMAQEQVESRRVGPPDAQWMHIQSTDNEEVRSLGEFAVNEQNQKSDGGNLKFVKVGEAWEMSLAPDAGRIYLLHLIATIPEAQQAATFQAFVWKTAGGPRLFMSFRMQSIIGCQIL</sequence>
<dbReference type="PANTHER" id="PTHR47116">
    <property type="entry name" value="PHLOEM FILAMENT PROTEIN"/>
    <property type="match status" value="1"/>
</dbReference>
<reference evidence="4 5" key="1">
    <citation type="journal article" date="2023" name="BMC Biotechnol.">
        <title>Vitis rotundifolia cv Carlos genome sequencing.</title>
        <authorList>
            <person name="Huff M."/>
            <person name="Hulse-Kemp A."/>
            <person name="Scheffler B."/>
            <person name="Youngblood R."/>
            <person name="Simpson S."/>
            <person name="Babiker E."/>
            <person name="Staton M."/>
        </authorList>
    </citation>
    <scope>NUCLEOTIDE SEQUENCE [LARGE SCALE GENOMIC DNA]</scope>
    <source>
        <tissue evidence="4">Leaf</tissue>
    </source>
</reference>
<evidence type="ECO:0000313" key="5">
    <source>
        <dbReference type="Proteomes" id="UP001168098"/>
    </source>
</evidence>
<dbReference type="CDD" id="cd00042">
    <property type="entry name" value="CY"/>
    <property type="match status" value="1"/>
</dbReference>
<evidence type="ECO:0000256" key="2">
    <source>
        <dbReference type="ARBA" id="ARBA00022704"/>
    </source>
</evidence>
<name>A0AA38ZRW1_VITRO</name>
<accession>A0AA38ZRW1</accession>
<keyword evidence="2" id="KW-0789">Thiol protease inhibitor</keyword>
<dbReference type="InterPro" id="IPR027214">
    <property type="entry name" value="Cystatin"/>
</dbReference>
<evidence type="ECO:0000313" key="4">
    <source>
        <dbReference type="EMBL" id="KAJ9693627.1"/>
    </source>
</evidence>
<evidence type="ECO:0008006" key="6">
    <source>
        <dbReference type="Google" id="ProtNLM"/>
    </source>
</evidence>
<dbReference type="AlphaFoldDB" id="A0AA38ZRW1"/>
<evidence type="ECO:0000256" key="3">
    <source>
        <dbReference type="SAM" id="MobiDB-lite"/>
    </source>
</evidence>
<keyword evidence="1" id="KW-0646">Protease inhibitor</keyword>
<feature type="region of interest" description="Disordered" evidence="3">
    <location>
        <begin position="1"/>
        <end position="37"/>
    </location>
</feature>
<dbReference type="Proteomes" id="UP001168098">
    <property type="component" value="Unassembled WGS sequence"/>
</dbReference>
<comment type="caution">
    <text evidence="4">The sequence shown here is derived from an EMBL/GenBank/DDBJ whole genome shotgun (WGS) entry which is preliminary data.</text>
</comment>
<organism evidence="4 5">
    <name type="scientific">Vitis rotundifolia</name>
    <name type="common">Muscadine grape</name>
    <dbReference type="NCBI Taxonomy" id="103349"/>
    <lineage>
        <taxon>Eukaryota</taxon>
        <taxon>Viridiplantae</taxon>
        <taxon>Streptophyta</taxon>
        <taxon>Embryophyta</taxon>
        <taxon>Tracheophyta</taxon>
        <taxon>Spermatophyta</taxon>
        <taxon>Magnoliopsida</taxon>
        <taxon>eudicotyledons</taxon>
        <taxon>Gunneridae</taxon>
        <taxon>Pentapetalae</taxon>
        <taxon>rosids</taxon>
        <taxon>Vitales</taxon>
        <taxon>Vitaceae</taxon>
        <taxon>Viteae</taxon>
        <taxon>Vitis</taxon>
    </lineage>
</organism>
<keyword evidence="5" id="KW-1185">Reference proteome</keyword>
<dbReference type="InterPro" id="IPR046350">
    <property type="entry name" value="Cystatin_sf"/>
</dbReference>